<gene>
    <name evidence="2" type="ORF">GALL_426070</name>
</gene>
<feature type="region of interest" description="Disordered" evidence="1">
    <location>
        <begin position="65"/>
        <end position="84"/>
    </location>
</feature>
<evidence type="ECO:0000256" key="1">
    <source>
        <dbReference type="SAM" id="MobiDB-lite"/>
    </source>
</evidence>
<sequence length="169" mass="17802">MDDWLMTEAPSAINGSRPRVSRYMLATLLCNKADQRAGACGSASSSGVGYSVPALLTRVWTATPRSRRSLASADTAAGSVRSVPCSDAACPPLISRAAAASAAAERSTSSSAAPRVANASAMARPMPPAAPVTRTVRPEKSRSRTGLTPRSGTRRRRRRKSHLPCPDRR</sequence>
<protein>
    <submittedName>
        <fullName evidence="2">Uncharacterized protein</fullName>
    </submittedName>
</protein>
<feature type="compositionally biased region" description="Basic residues" evidence="1">
    <location>
        <begin position="152"/>
        <end position="162"/>
    </location>
</feature>
<feature type="compositionally biased region" description="Low complexity" evidence="1">
    <location>
        <begin position="100"/>
        <end position="113"/>
    </location>
</feature>
<dbReference type="EMBL" id="MLJW01002076">
    <property type="protein sequence ID" value="OIQ75725.1"/>
    <property type="molecule type" value="Genomic_DNA"/>
</dbReference>
<reference evidence="2" key="1">
    <citation type="submission" date="2016-10" db="EMBL/GenBank/DDBJ databases">
        <title>Sequence of Gallionella enrichment culture.</title>
        <authorList>
            <person name="Poehlein A."/>
            <person name="Muehling M."/>
            <person name="Daniel R."/>
        </authorList>
    </citation>
    <scope>NUCLEOTIDE SEQUENCE</scope>
</reference>
<evidence type="ECO:0000313" key="2">
    <source>
        <dbReference type="EMBL" id="OIQ75725.1"/>
    </source>
</evidence>
<organism evidence="2">
    <name type="scientific">mine drainage metagenome</name>
    <dbReference type="NCBI Taxonomy" id="410659"/>
    <lineage>
        <taxon>unclassified sequences</taxon>
        <taxon>metagenomes</taxon>
        <taxon>ecological metagenomes</taxon>
    </lineage>
</organism>
<accession>A0A1J5QIA5</accession>
<proteinExistence type="predicted"/>
<dbReference type="AlphaFoldDB" id="A0A1J5QIA5"/>
<comment type="caution">
    <text evidence="2">The sequence shown here is derived from an EMBL/GenBank/DDBJ whole genome shotgun (WGS) entry which is preliminary data.</text>
</comment>
<feature type="region of interest" description="Disordered" evidence="1">
    <location>
        <begin position="100"/>
        <end position="169"/>
    </location>
</feature>
<name>A0A1J5QIA5_9ZZZZ</name>